<evidence type="ECO:0000259" key="1">
    <source>
        <dbReference type="Pfam" id="PF04149"/>
    </source>
</evidence>
<keyword evidence="3" id="KW-1185">Reference proteome</keyword>
<dbReference type="Proteomes" id="UP000275401">
    <property type="component" value="Unassembled WGS sequence"/>
</dbReference>
<sequence>MSEINWQKSSYSTQGDGNSCIELASIGPDAIALRESDDPGTVMTTTPAKLRPLLHAIKAGEFDHLAE</sequence>
<dbReference type="InterPro" id="IPR007278">
    <property type="entry name" value="DUF397"/>
</dbReference>
<evidence type="ECO:0000313" key="3">
    <source>
        <dbReference type="Proteomes" id="UP000275401"/>
    </source>
</evidence>
<gene>
    <name evidence="2" type="ORF">EEJ42_07460</name>
</gene>
<evidence type="ECO:0000313" key="2">
    <source>
        <dbReference type="EMBL" id="RNG33481.1"/>
    </source>
</evidence>
<name>A0A3M8WXP4_9ACTN</name>
<reference evidence="2 3" key="1">
    <citation type="submission" date="2018-11" db="EMBL/GenBank/DDBJ databases">
        <title>The Potential of Streptomyces as Biocontrol Agents against the Tomato grey mould, Botrytis cinerea (Gray mold) Frontiers in Microbiology.</title>
        <authorList>
            <person name="Li D."/>
        </authorList>
    </citation>
    <scope>NUCLEOTIDE SEQUENCE [LARGE SCALE GENOMIC DNA]</scope>
    <source>
        <strain evidence="2 3">NEAU-LD23</strain>
    </source>
</reference>
<dbReference type="AlphaFoldDB" id="A0A3M8WXP4"/>
<protein>
    <submittedName>
        <fullName evidence="2">DUF397 domain-containing protein</fullName>
    </submittedName>
</protein>
<accession>A0A3M8WXP4</accession>
<organism evidence="2 3">
    <name type="scientific">Streptomyces botrytidirepellens</name>
    <dbReference type="NCBI Taxonomy" id="2486417"/>
    <lineage>
        <taxon>Bacteria</taxon>
        <taxon>Bacillati</taxon>
        <taxon>Actinomycetota</taxon>
        <taxon>Actinomycetes</taxon>
        <taxon>Kitasatosporales</taxon>
        <taxon>Streptomycetaceae</taxon>
        <taxon>Streptomyces</taxon>
    </lineage>
</organism>
<dbReference type="Pfam" id="PF04149">
    <property type="entry name" value="DUF397"/>
    <property type="match status" value="1"/>
</dbReference>
<feature type="domain" description="DUF397" evidence="1">
    <location>
        <begin position="5"/>
        <end position="58"/>
    </location>
</feature>
<proteinExistence type="predicted"/>
<comment type="caution">
    <text evidence="2">The sequence shown here is derived from an EMBL/GenBank/DDBJ whole genome shotgun (WGS) entry which is preliminary data.</text>
</comment>
<dbReference type="RefSeq" id="WP_123099181.1">
    <property type="nucleotide sequence ID" value="NZ_RIBZ01000095.1"/>
</dbReference>
<dbReference type="EMBL" id="RIBZ01000095">
    <property type="protein sequence ID" value="RNG33481.1"/>
    <property type="molecule type" value="Genomic_DNA"/>
</dbReference>